<comment type="caution">
    <text evidence="1">The sequence shown here is derived from an EMBL/GenBank/DDBJ whole genome shotgun (WGS) entry which is preliminary data.</text>
</comment>
<reference evidence="1 2" key="1">
    <citation type="submission" date="2016-11" db="EMBL/GenBank/DDBJ databases">
        <title>The macronuclear genome of Stentor coeruleus: a giant cell with tiny introns.</title>
        <authorList>
            <person name="Slabodnick M."/>
            <person name="Ruby J.G."/>
            <person name="Reiff S.B."/>
            <person name="Swart E.C."/>
            <person name="Gosai S."/>
            <person name="Prabakaran S."/>
            <person name="Witkowska E."/>
            <person name="Larue G.E."/>
            <person name="Fisher S."/>
            <person name="Freeman R.M."/>
            <person name="Gunawardena J."/>
            <person name="Chu W."/>
            <person name="Stover N.A."/>
            <person name="Gregory B.D."/>
            <person name="Nowacki M."/>
            <person name="Derisi J."/>
            <person name="Roy S.W."/>
            <person name="Marshall W.F."/>
            <person name="Sood P."/>
        </authorList>
    </citation>
    <scope>NUCLEOTIDE SEQUENCE [LARGE SCALE GENOMIC DNA]</scope>
    <source>
        <strain evidence="1">WM001</strain>
    </source>
</reference>
<accession>A0A1R2CL56</accession>
<dbReference type="AlphaFoldDB" id="A0A1R2CL56"/>
<evidence type="ECO:0000313" key="2">
    <source>
        <dbReference type="Proteomes" id="UP000187209"/>
    </source>
</evidence>
<proteinExistence type="predicted"/>
<keyword evidence="2" id="KW-1185">Reference proteome</keyword>
<sequence>MWIISYEEALKKVVRIFGLMLLKIWVDIKRVKPRKKLIESMWKVYNWLEKKDYKLKTMSIIKWTVWVKGRITIEKQQKSSIKSYNWDLYKYQNIKTLKPKNIEMVFYIKTLADFLHKKILLRLSSSFLTIKTLHYTHSPGIIKNIYPDLKKAHFLQRKYDSFIYKIRGILDLRLIIISSFIYTNRYAKMFNVIQKNTKNTIKNYIEYWKFIARQKKISKPFLTLTSFCEIISRKTFPYFWHAWKCLKNVDMARQKVRQKMMMRKCIDNWQKNTILRSDKWIEGFYVWRSCLRVERMRKLKDYKIIFS</sequence>
<dbReference type="EMBL" id="MPUH01000119">
    <property type="protein sequence ID" value="OMJ89696.1"/>
    <property type="molecule type" value="Genomic_DNA"/>
</dbReference>
<evidence type="ECO:0000313" key="1">
    <source>
        <dbReference type="EMBL" id="OMJ89696.1"/>
    </source>
</evidence>
<name>A0A1R2CL56_9CILI</name>
<gene>
    <name evidence="1" type="ORF">SteCoe_8060</name>
</gene>
<dbReference type="Proteomes" id="UP000187209">
    <property type="component" value="Unassembled WGS sequence"/>
</dbReference>
<protein>
    <submittedName>
        <fullName evidence="1">Uncharacterized protein</fullName>
    </submittedName>
</protein>
<organism evidence="1 2">
    <name type="scientific">Stentor coeruleus</name>
    <dbReference type="NCBI Taxonomy" id="5963"/>
    <lineage>
        <taxon>Eukaryota</taxon>
        <taxon>Sar</taxon>
        <taxon>Alveolata</taxon>
        <taxon>Ciliophora</taxon>
        <taxon>Postciliodesmatophora</taxon>
        <taxon>Heterotrichea</taxon>
        <taxon>Heterotrichida</taxon>
        <taxon>Stentoridae</taxon>
        <taxon>Stentor</taxon>
    </lineage>
</organism>